<dbReference type="InterPro" id="IPR018490">
    <property type="entry name" value="cNMP-bd_dom_sf"/>
</dbReference>
<dbReference type="PROSITE" id="PS50042">
    <property type="entry name" value="CNMP_BINDING_3"/>
    <property type="match status" value="1"/>
</dbReference>
<dbReference type="SUPFAM" id="SSF46785">
    <property type="entry name" value="Winged helix' DNA-binding domain"/>
    <property type="match status" value="1"/>
</dbReference>
<dbReference type="SMART" id="SM00419">
    <property type="entry name" value="HTH_CRP"/>
    <property type="match status" value="1"/>
</dbReference>
<gene>
    <name evidence="6" type="ORF">FD32_GL000016</name>
</gene>
<proteinExistence type="predicted"/>
<sequence>MAEELCVRLVPLFNQLNVKNQRQVEQLVHHEHVTRGTIIVSPATSNRLVIIRRGRARMYQLSINGEEQVQRILTTGDYVGETWLLGVANTSSYVDVMTDSEICVLYRADFIRLIQDYQDIALRLLTGQAMLINDLRWQTQLLGIPTINERLNTYLRWLAAKQGSSTVTLPLKLKDLSSYLGTTPETLSRKLTQLQKDGVISRHLRQIKILKETY</sequence>
<accession>A0A0R1XBP2</accession>
<dbReference type="SUPFAM" id="SSF51206">
    <property type="entry name" value="cAMP-binding domain-like"/>
    <property type="match status" value="1"/>
</dbReference>
<keyword evidence="3" id="KW-0804">Transcription</keyword>
<dbReference type="Proteomes" id="UP000051412">
    <property type="component" value="Unassembled WGS sequence"/>
</dbReference>
<keyword evidence="1" id="KW-0805">Transcription regulation</keyword>
<dbReference type="Pfam" id="PF13545">
    <property type="entry name" value="HTH_Crp_2"/>
    <property type="match status" value="1"/>
</dbReference>
<keyword evidence="7" id="KW-1185">Reference proteome</keyword>
<evidence type="ECO:0000313" key="6">
    <source>
        <dbReference type="EMBL" id="KRM27591.1"/>
    </source>
</evidence>
<dbReference type="PANTHER" id="PTHR24567:SF74">
    <property type="entry name" value="HTH-TYPE TRANSCRIPTIONAL REGULATOR ARCR"/>
    <property type="match status" value="1"/>
</dbReference>
<dbReference type="GO" id="GO:0003677">
    <property type="term" value="F:DNA binding"/>
    <property type="evidence" value="ECO:0007669"/>
    <property type="project" value="UniProtKB-KW"/>
</dbReference>
<evidence type="ECO:0000313" key="7">
    <source>
        <dbReference type="Proteomes" id="UP000051412"/>
    </source>
</evidence>
<evidence type="ECO:0000259" key="4">
    <source>
        <dbReference type="PROSITE" id="PS50042"/>
    </source>
</evidence>
<evidence type="ECO:0000256" key="1">
    <source>
        <dbReference type="ARBA" id="ARBA00023015"/>
    </source>
</evidence>
<dbReference type="GO" id="GO:0003700">
    <property type="term" value="F:DNA-binding transcription factor activity"/>
    <property type="evidence" value="ECO:0007669"/>
    <property type="project" value="TreeGrafter"/>
</dbReference>
<dbReference type="OrthoDB" id="9798104at2"/>
<dbReference type="InterPro" id="IPR012318">
    <property type="entry name" value="HTH_CRP"/>
</dbReference>
<dbReference type="PATRIC" id="fig|1423782.4.peg.16"/>
<dbReference type="InterPro" id="IPR050397">
    <property type="entry name" value="Env_Response_Regulators"/>
</dbReference>
<dbReference type="InterPro" id="IPR036390">
    <property type="entry name" value="WH_DNA-bd_sf"/>
</dbReference>
<feature type="domain" description="HTH crp-type" evidence="5">
    <location>
        <begin position="145"/>
        <end position="213"/>
    </location>
</feature>
<dbReference type="PANTHER" id="PTHR24567">
    <property type="entry name" value="CRP FAMILY TRANSCRIPTIONAL REGULATORY PROTEIN"/>
    <property type="match status" value="1"/>
</dbReference>
<dbReference type="SMART" id="SM00100">
    <property type="entry name" value="cNMP"/>
    <property type="match status" value="1"/>
</dbReference>
<dbReference type="InterPro" id="IPR014710">
    <property type="entry name" value="RmlC-like_jellyroll"/>
</dbReference>
<dbReference type="GO" id="GO:0005829">
    <property type="term" value="C:cytosol"/>
    <property type="evidence" value="ECO:0007669"/>
    <property type="project" value="TreeGrafter"/>
</dbReference>
<dbReference type="AlphaFoldDB" id="A0A0R1XBP2"/>
<dbReference type="PROSITE" id="PS51063">
    <property type="entry name" value="HTH_CRP_2"/>
    <property type="match status" value="1"/>
</dbReference>
<dbReference type="InterPro" id="IPR000595">
    <property type="entry name" value="cNMP-bd_dom"/>
</dbReference>
<dbReference type="CDD" id="cd00038">
    <property type="entry name" value="CAP_ED"/>
    <property type="match status" value="1"/>
</dbReference>
<dbReference type="EMBL" id="AZGM01000056">
    <property type="protein sequence ID" value="KRM27591.1"/>
    <property type="molecule type" value="Genomic_DNA"/>
</dbReference>
<evidence type="ECO:0000256" key="2">
    <source>
        <dbReference type="ARBA" id="ARBA00023125"/>
    </source>
</evidence>
<dbReference type="PRINTS" id="PR00034">
    <property type="entry name" value="HTHCRP"/>
</dbReference>
<name>A0A0R1XBP2_9LACO</name>
<keyword evidence="2" id="KW-0238">DNA-binding</keyword>
<reference evidence="6 7" key="1">
    <citation type="journal article" date="2015" name="Genome Announc.">
        <title>Expanding the biotechnology potential of lactobacilli through comparative genomics of 213 strains and associated genera.</title>
        <authorList>
            <person name="Sun Z."/>
            <person name="Harris H.M."/>
            <person name="McCann A."/>
            <person name="Guo C."/>
            <person name="Argimon S."/>
            <person name="Zhang W."/>
            <person name="Yang X."/>
            <person name="Jeffery I.B."/>
            <person name="Cooney J.C."/>
            <person name="Kagawa T.F."/>
            <person name="Liu W."/>
            <person name="Song Y."/>
            <person name="Salvetti E."/>
            <person name="Wrobel A."/>
            <person name="Rasinkangas P."/>
            <person name="Parkhill J."/>
            <person name="Rea M.C."/>
            <person name="O'Sullivan O."/>
            <person name="Ritari J."/>
            <person name="Douillard F.P."/>
            <person name="Paul Ross R."/>
            <person name="Yang R."/>
            <person name="Briner A.E."/>
            <person name="Felis G.E."/>
            <person name="de Vos W.M."/>
            <person name="Barrangou R."/>
            <person name="Klaenhammer T.R."/>
            <person name="Caufield P.W."/>
            <person name="Cui Y."/>
            <person name="Zhang H."/>
            <person name="O'Toole P.W."/>
        </authorList>
    </citation>
    <scope>NUCLEOTIDE SEQUENCE [LARGE SCALE GENOMIC DNA]</scope>
    <source>
        <strain evidence="6 7">DSM 6035</strain>
    </source>
</reference>
<organism evidence="6 7">
    <name type="scientific">Limosilactobacillus panis DSM 6035</name>
    <dbReference type="NCBI Taxonomy" id="1423782"/>
    <lineage>
        <taxon>Bacteria</taxon>
        <taxon>Bacillati</taxon>
        <taxon>Bacillota</taxon>
        <taxon>Bacilli</taxon>
        <taxon>Lactobacillales</taxon>
        <taxon>Lactobacillaceae</taxon>
        <taxon>Limosilactobacillus</taxon>
    </lineage>
</organism>
<feature type="domain" description="Cyclic nucleotide-binding" evidence="4">
    <location>
        <begin position="37"/>
        <end position="114"/>
    </location>
</feature>
<dbReference type="Gene3D" id="2.60.120.10">
    <property type="entry name" value="Jelly Rolls"/>
    <property type="match status" value="1"/>
</dbReference>
<dbReference type="STRING" id="1423782.FD32_GL000016"/>
<comment type="caution">
    <text evidence="6">The sequence shown here is derived from an EMBL/GenBank/DDBJ whole genome shotgun (WGS) entry which is preliminary data.</text>
</comment>
<dbReference type="Pfam" id="PF00027">
    <property type="entry name" value="cNMP_binding"/>
    <property type="match status" value="1"/>
</dbReference>
<dbReference type="RefSeq" id="WP_047767619.1">
    <property type="nucleotide sequence ID" value="NZ_AZGM01000056.1"/>
</dbReference>
<protein>
    <submittedName>
        <fullName evidence="6">CRP FNR family transcriptional regulator</fullName>
    </submittedName>
</protein>
<evidence type="ECO:0000256" key="3">
    <source>
        <dbReference type="ARBA" id="ARBA00023163"/>
    </source>
</evidence>
<evidence type="ECO:0000259" key="5">
    <source>
        <dbReference type="PROSITE" id="PS51063"/>
    </source>
</evidence>